<gene>
    <name evidence="1" type="ORF">HAX54_018509</name>
</gene>
<dbReference type="EMBL" id="JACEIK010000226">
    <property type="protein sequence ID" value="MCD7452884.1"/>
    <property type="molecule type" value="Genomic_DNA"/>
</dbReference>
<comment type="caution">
    <text evidence="1">The sequence shown here is derived from an EMBL/GenBank/DDBJ whole genome shotgun (WGS) entry which is preliminary data.</text>
</comment>
<sequence>MEGCRATRGGTSDDEEACTTGFWFKSSSELGLETEFCMVRGGAMEMLKKEKKYQIREKLNYLRQWYLLGQRRRVNACPRAATQSEQEAHKNYLKFEH</sequence>
<evidence type="ECO:0000313" key="1">
    <source>
        <dbReference type="EMBL" id="MCD7452884.1"/>
    </source>
</evidence>
<organism evidence="1 2">
    <name type="scientific">Datura stramonium</name>
    <name type="common">Jimsonweed</name>
    <name type="synonym">Common thornapple</name>
    <dbReference type="NCBI Taxonomy" id="4076"/>
    <lineage>
        <taxon>Eukaryota</taxon>
        <taxon>Viridiplantae</taxon>
        <taxon>Streptophyta</taxon>
        <taxon>Embryophyta</taxon>
        <taxon>Tracheophyta</taxon>
        <taxon>Spermatophyta</taxon>
        <taxon>Magnoliopsida</taxon>
        <taxon>eudicotyledons</taxon>
        <taxon>Gunneridae</taxon>
        <taxon>Pentapetalae</taxon>
        <taxon>asterids</taxon>
        <taxon>lamiids</taxon>
        <taxon>Solanales</taxon>
        <taxon>Solanaceae</taxon>
        <taxon>Solanoideae</taxon>
        <taxon>Datureae</taxon>
        <taxon>Datura</taxon>
    </lineage>
</organism>
<reference evidence="1 2" key="1">
    <citation type="journal article" date="2021" name="BMC Genomics">
        <title>Datura genome reveals duplications of psychoactive alkaloid biosynthetic genes and high mutation rate following tissue culture.</title>
        <authorList>
            <person name="Rajewski A."/>
            <person name="Carter-House D."/>
            <person name="Stajich J."/>
            <person name="Litt A."/>
        </authorList>
    </citation>
    <scope>NUCLEOTIDE SEQUENCE [LARGE SCALE GENOMIC DNA]</scope>
    <source>
        <strain evidence="1">AR-01</strain>
    </source>
</reference>
<accession>A0ABS8S1H0</accession>
<name>A0ABS8S1H0_DATST</name>
<dbReference type="Proteomes" id="UP000823775">
    <property type="component" value="Unassembled WGS sequence"/>
</dbReference>
<protein>
    <submittedName>
        <fullName evidence="1">Uncharacterized protein</fullName>
    </submittedName>
</protein>
<proteinExistence type="predicted"/>
<keyword evidence="2" id="KW-1185">Reference proteome</keyword>
<evidence type="ECO:0000313" key="2">
    <source>
        <dbReference type="Proteomes" id="UP000823775"/>
    </source>
</evidence>